<dbReference type="InterPro" id="IPR012902">
    <property type="entry name" value="N_methyl_site"/>
</dbReference>
<gene>
    <name evidence="2" type="ORF">A3G99_01045</name>
</gene>
<name>A0A1G2URA8_9BACT</name>
<keyword evidence="1" id="KW-1133">Transmembrane helix</keyword>
<keyword evidence="1" id="KW-0472">Membrane</keyword>
<dbReference type="AlphaFoldDB" id="A0A1G2URA8"/>
<evidence type="ECO:0000313" key="3">
    <source>
        <dbReference type="Proteomes" id="UP000176558"/>
    </source>
</evidence>
<evidence type="ECO:0000256" key="1">
    <source>
        <dbReference type="SAM" id="Phobius"/>
    </source>
</evidence>
<dbReference type="NCBIfam" id="TIGR02532">
    <property type="entry name" value="IV_pilin_GFxxxE"/>
    <property type="match status" value="1"/>
</dbReference>
<sequence>MSKKSNFTDGFTIIEVIISVFILSLIVVSAATFQRDVFSLNFFLQGSLNAQLDARHVVKIMVAELRKASPSALGAYPIALASSTAITFYSDVDSDGVKDRVRYFLSGSTIKRGVLAPSGSPLAYVDANEELTILISGFVSSSTLPLFQYYGATYTGASPPLSLPVDTSSVRLIKITVIIDTDPVHSPAPIIVTSQVNLRNLKDNL</sequence>
<keyword evidence="1" id="KW-0812">Transmembrane</keyword>
<organism evidence="2 3">
    <name type="scientific">Candidatus Zambryskibacteria bacterium RIFCSPLOWO2_12_FULL_39_23</name>
    <dbReference type="NCBI Taxonomy" id="1802776"/>
    <lineage>
        <taxon>Bacteria</taxon>
        <taxon>Candidatus Zambryskiibacteriota</taxon>
    </lineage>
</organism>
<accession>A0A1G2URA8</accession>
<reference evidence="2 3" key="1">
    <citation type="journal article" date="2016" name="Nat. Commun.">
        <title>Thousands of microbial genomes shed light on interconnected biogeochemical processes in an aquifer system.</title>
        <authorList>
            <person name="Anantharaman K."/>
            <person name="Brown C.T."/>
            <person name="Hug L.A."/>
            <person name="Sharon I."/>
            <person name="Castelle C.J."/>
            <person name="Probst A.J."/>
            <person name="Thomas B.C."/>
            <person name="Singh A."/>
            <person name="Wilkins M.J."/>
            <person name="Karaoz U."/>
            <person name="Brodie E.L."/>
            <person name="Williams K.H."/>
            <person name="Hubbard S.S."/>
            <person name="Banfield J.F."/>
        </authorList>
    </citation>
    <scope>NUCLEOTIDE SEQUENCE [LARGE SCALE GENOMIC DNA]</scope>
</reference>
<evidence type="ECO:0000313" key="2">
    <source>
        <dbReference type="EMBL" id="OHB11893.1"/>
    </source>
</evidence>
<protein>
    <recommendedName>
        <fullName evidence="4">Type II secretion system protein J</fullName>
    </recommendedName>
</protein>
<dbReference type="EMBL" id="MHWT01000026">
    <property type="protein sequence ID" value="OHB11893.1"/>
    <property type="molecule type" value="Genomic_DNA"/>
</dbReference>
<evidence type="ECO:0008006" key="4">
    <source>
        <dbReference type="Google" id="ProtNLM"/>
    </source>
</evidence>
<proteinExistence type="predicted"/>
<dbReference type="Proteomes" id="UP000176558">
    <property type="component" value="Unassembled WGS sequence"/>
</dbReference>
<comment type="caution">
    <text evidence="2">The sequence shown here is derived from an EMBL/GenBank/DDBJ whole genome shotgun (WGS) entry which is preliminary data.</text>
</comment>
<feature type="transmembrane region" description="Helical" evidence="1">
    <location>
        <begin position="12"/>
        <end position="33"/>
    </location>
</feature>